<protein>
    <recommendedName>
        <fullName evidence="1">ribose-phosphate diphosphokinase</fullName>
        <ecNumber evidence="1">2.7.6.1</ecNumber>
    </recommendedName>
</protein>
<keyword evidence="8" id="KW-1185">Reference proteome</keyword>
<keyword evidence="2" id="KW-0808">Transferase</keyword>
<keyword evidence="4" id="KW-0418">Kinase</keyword>
<keyword evidence="3" id="KW-0547">Nucleotide-binding</keyword>
<keyword evidence="5" id="KW-0067">ATP-binding</keyword>
<dbReference type="KEGG" id="hsd:SD1D_0065"/>
<evidence type="ECO:0000313" key="8">
    <source>
        <dbReference type="Proteomes" id="UP000196053"/>
    </source>
</evidence>
<dbReference type="SUPFAM" id="SSF53271">
    <property type="entry name" value="PRTase-like"/>
    <property type="match status" value="1"/>
</dbReference>
<dbReference type="OrthoDB" id="643885at2"/>
<proteinExistence type="predicted"/>
<evidence type="ECO:0000256" key="1">
    <source>
        <dbReference type="ARBA" id="ARBA00013247"/>
    </source>
</evidence>
<dbReference type="GO" id="GO:0002189">
    <property type="term" value="C:ribose phosphate diphosphokinase complex"/>
    <property type="evidence" value="ECO:0007669"/>
    <property type="project" value="TreeGrafter"/>
</dbReference>
<dbReference type="GO" id="GO:0006015">
    <property type="term" value="P:5-phosphoribose 1-diphosphate biosynthetic process"/>
    <property type="evidence" value="ECO:0007669"/>
    <property type="project" value="TreeGrafter"/>
</dbReference>
<dbReference type="PANTHER" id="PTHR10210">
    <property type="entry name" value="RIBOSE-PHOSPHATE DIPHOSPHOKINASE FAMILY MEMBER"/>
    <property type="match status" value="1"/>
</dbReference>
<evidence type="ECO:0000256" key="4">
    <source>
        <dbReference type="ARBA" id="ARBA00022777"/>
    </source>
</evidence>
<evidence type="ECO:0000256" key="6">
    <source>
        <dbReference type="ARBA" id="ARBA00049535"/>
    </source>
</evidence>
<evidence type="ECO:0000313" key="7">
    <source>
        <dbReference type="EMBL" id="CUH91628.1"/>
    </source>
</evidence>
<dbReference type="GO" id="GO:0016301">
    <property type="term" value="F:kinase activity"/>
    <property type="evidence" value="ECO:0007669"/>
    <property type="project" value="UniProtKB-KW"/>
</dbReference>
<dbReference type="InterPro" id="IPR000836">
    <property type="entry name" value="PRTase_dom"/>
</dbReference>
<dbReference type="Proteomes" id="UP000196053">
    <property type="component" value="Chromosome I"/>
</dbReference>
<dbReference type="GO" id="GO:0005737">
    <property type="term" value="C:cytoplasm"/>
    <property type="evidence" value="ECO:0007669"/>
    <property type="project" value="TreeGrafter"/>
</dbReference>
<dbReference type="EC" id="2.7.6.1" evidence="1"/>
<sequence length="265" mass="29950">MIQINGQKININHYPDGSLLLKLAIYGDKLEIQWFYKNDAELFVLICAVKHLRRINPGANISLYLPYIPHSRMDRIHKDCDVFTLKYFADIINSLEFDKVTVLDPHSSVSIALINNIHILSPLPYIKHTMDLILDMEGQAALLYYPDSNAAKKYSEIIPLPYCFGNKKHNWDNGEITGLDIIDNSNIIADRNILMIDDIISYGGSMYYSALALKKLGAKNIYAFASHVENSILEGNLIESGLVSRIYTTKSLFTGNHSLISVIQL</sequence>
<gene>
    <name evidence="7" type="ORF">SD1D_0065</name>
</gene>
<dbReference type="GO" id="GO:0000287">
    <property type="term" value="F:magnesium ion binding"/>
    <property type="evidence" value="ECO:0007669"/>
    <property type="project" value="InterPro"/>
</dbReference>
<dbReference type="RefSeq" id="WP_058257083.1">
    <property type="nucleotide sequence ID" value="NZ_LN879430.1"/>
</dbReference>
<evidence type="ECO:0000256" key="2">
    <source>
        <dbReference type="ARBA" id="ARBA00022679"/>
    </source>
</evidence>
<dbReference type="GO" id="GO:0006164">
    <property type="term" value="P:purine nucleotide biosynthetic process"/>
    <property type="evidence" value="ECO:0007669"/>
    <property type="project" value="TreeGrafter"/>
</dbReference>
<dbReference type="InterPro" id="IPR005946">
    <property type="entry name" value="Rib-P_diPkinase"/>
</dbReference>
<dbReference type="GO" id="GO:0005524">
    <property type="term" value="F:ATP binding"/>
    <property type="evidence" value="ECO:0007669"/>
    <property type="project" value="UniProtKB-KW"/>
</dbReference>
<dbReference type="CDD" id="cd06223">
    <property type="entry name" value="PRTases_typeI"/>
    <property type="match status" value="1"/>
</dbReference>
<dbReference type="EMBL" id="LN879430">
    <property type="protein sequence ID" value="CUH91628.1"/>
    <property type="molecule type" value="Genomic_DNA"/>
</dbReference>
<organism evidence="7 8">
    <name type="scientific">Herbinix luporum</name>
    <dbReference type="NCBI Taxonomy" id="1679721"/>
    <lineage>
        <taxon>Bacteria</taxon>
        <taxon>Bacillati</taxon>
        <taxon>Bacillota</taxon>
        <taxon>Clostridia</taxon>
        <taxon>Lachnospirales</taxon>
        <taxon>Lachnospiraceae</taxon>
        <taxon>Herbinix</taxon>
    </lineage>
</organism>
<accession>A0A0K8J2T5</accession>
<evidence type="ECO:0000256" key="3">
    <source>
        <dbReference type="ARBA" id="ARBA00022741"/>
    </source>
</evidence>
<dbReference type="GO" id="GO:0004749">
    <property type="term" value="F:ribose phosphate diphosphokinase activity"/>
    <property type="evidence" value="ECO:0007669"/>
    <property type="project" value="UniProtKB-EC"/>
</dbReference>
<name>A0A0K8J2T5_9FIRM</name>
<dbReference type="Gene3D" id="3.40.50.2020">
    <property type="match status" value="2"/>
</dbReference>
<comment type="catalytic activity">
    <reaction evidence="6">
        <text>D-ribose 5-phosphate + ATP = 5-phospho-alpha-D-ribose 1-diphosphate + AMP + H(+)</text>
        <dbReference type="Rhea" id="RHEA:15609"/>
        <dbReference type="ChEBI" id="CHEBI:15378"/>
        <dbReference type="ChEBI" id="CHEBI:30616"/>
        <dbReference type="ChEBI" id="CHEBI:58017"/>
        <dbReference type="ChEBI" id="CHEBI:78346"/>
        <dbReference type="ChEBI" id="CHEBI:456215"/>
        <dbReference type="EC" id="2.7.6.1"/>
    </reaction>
</comment>
<dbReference type="AlphaFoldDB" id="A0A0K8J2T5"/>
<evidence type="ECO:0000256" key="5">
    <source>
        <dbReference type="ARBA" id="ARBA00022840"/>
    </source>
</evidence>
<dbReference type="InterPro" id="IPR029057">
    <property type="entry name" value="PRTase-like"/>
</dbReference>
<reference evidence="8" key="1">
    <citation type="submission" date="2015-09" db="EMBL/GenBank/DDBJ databases">
        <authorList>
            <person name="Wibberg D."/>
        </authorList>
    </citation>
    <scope>NUCLEOTIDE SEQUENCE [LARGE SCALE GENOMIC DNA]</scope>
    <source>
        <strain evidence="8">SD1D</strain>
    </source>
</reference>
<dbReference type="PANTHER" id="PTHR10210:SF32">
    <property type="entry name" value="RIBOSE-PHOSPHATE PYROPHOSPHOKINASE 2"/>
    <property type="match status" value="1"/>
</dbReference>